<keyword evidence="2" id="KW-0808">Transferase</keyword>
<sequence length="307" mass="35713">MVDDPKTLMKEVRRKERQIMRSAASFLVKSLFRREVRDTAHYKEWLDMPMNYARVMEIPITELMLDPGEGERILDLSSPKILSLRLMEQDDLSLIVSDLEDYFLSDFETYSDLFPADPELTTIDASSRIPYSDNYLDKVFSVSVLEHIPDEGDRTAVEEMVRVVRPGGKIVLTLPVFKEYCEEWTKSSAYWRSVSDEEGRSFFQRRYDKSAFDQLVEHDEVDVDYVLIAEKPLREPEISDEGLMIHNSYLISEVGLARFFRKLRRRKIPLTGWAAERVVSGRCHYLTKDWSDPNIRQVAAQLSIGGH</sequence>
<name>A0A4T3EZL8_9SPHN</name>
<evidence type="ECO:0000313" key="3">
    <source>
        <dbReference type="Proteomes" id="UP000309389"/>
    </source>
</evidence>
<evidence type="ECO:0000259" key="1">
    <source>
        <dbReference type="Pfam" id="PF08241"/>
    </source>
</evidence>
<dbReference type="EMBL" id="SSHH01000002">
    <property type="protein sequence ID" value="TIX50231.1"/>
    <property type="molecule type" value="Genomic_DNA"/>
</dbReference>
<gene>
    <name evidence="2" type="ORF">E5222_08060</name>
</gene>
<organism evidence="2 3">
    <name type="scientific">Alteraurantiacibacter aquimixticola</name>
    <dbReference type="NCBI Taxonomy" id="2489173"/>
    <lineage>
        <taxon>Bacteria</taxon>
        <taxon>Pseudomonadati</taxon>
        <taxon>Pseudomonadota</taxon>
        <taxon>Alphaproteobacteria</taxon>
        <taxon>Sphingomonadales</taxon>
        <taxon>Erythrobacteraceae</taxon>
        <taxon>Alteraurantiacibacter</taxon>
    </lineage>
</organism>
<evidence type="ECO:0000313" key="2">
    <source>
        <dbReference type="EMBL" id="TIX50231.1"/>
    </source>
</evidence>
<dbReference type="GO" id="GO:0032259">
    <property type="term" value="P:methylation"/>
    <property type="evidence" value="ECO:0007669"/>
    <property type="project" value="UniProtKB-KW"/>
</dbReference>
<dbReference type="CDD" id="cd02440">
    <property type="entry name" value="AdoMet_MTases"/>
    <property type="match status" value="1"/>
</dbReference>
<feature type="domain" description="Methyltransferase type 11" evidence="1">
    <location>
        <begin position="93"/>
        <end position="172"/>
    </location>
</feature>
<dbReference type="Pfam" id="PF08241">
    <property type="entry name" value="Methyltransf_11"/>
    <property type="match status" value="1"/>
</dbReference>
<dbReference type="SUPFAM" id="SSF53335">
    <property type="entry name" value="S-adenosyl-L-methionine-dependent methyltransferases"/>
    <property type="match status" value="1"/>
</dbReference>
<dbReference type="InterPro" id="IPR029063">
    <property type="entry name" value="SAM-dependent_MTases_sf"/>
</dbReference>
<dbReference type="Gene3D" id="3.40.50.150">
    <property type="entry name" value="Vaccinia Virus protein VP39"/>
    <property type="match status" value="1"/>
</dbReference>
<keyword evidence="3" id="KW-1185">Reference proteome</keyword>
<dbReference type="Proteomes" id="UP000309389">
    <property type="component" value="Unassembled WGS sequence"/>
</dbReference>
<dbReference type="GO" id="GO:0008757">
    <property type="term" value="F:S-adenosylmethionine-dependent methyltransferase activity"/>
    <property type="evidence" value="ECO:0007669"/>
    <property type="project" value="InterPro"/>
</dbReference>
<keyword evidence="2" id="KW-0489">Methyltransferase</keyword>
<dbReference type="InterPro" id="IPR013216">
    <property type="entry name" value="Methyltransf_11"/>
</dbReference>
<comment type="caution">
    <text evidence="2">The sequence shown here is derived from an EMBL/GenBank/DDBJ whole genome shotgun (WGS) entry which is preliminary data.</text>
</comment>
<reference evidence="2 3" key="1">
    <citation type="submission" date="2019-04" db="EMBL/GenBank/DDBJ databases">
        <title>Altererythrobacter aquimixticola sp. nov., isolated from sediment of junction between the ocean and a freshwater spring.</title>
        <authorList>
            <person name="Yoon J.-H."/>
        </authorList>
    </citation>
    <scope>NUCLEOTIDE SEQUENCE [LARGE SCALE GENOMIC DNA]</scope>
    <source>
        <strain evidence="2 3">SSKS-13</strain>
    </source>
</reference>
<dbReference type="OrthoDB" id="163232at2"/>
<dbReference type="AlphaFoldDB" id="A0A4T3EZL8"/>
<dbReference type="RefSeq" id="WP_136693251.1">
    <property type="nucleotide sequence ID" value="NZ_SSHH01000002.1"/>
</dbReference>
<accession>A0A4T3EZL8</accession>
<protein>
    <submittedName>
        <fullName evidence="2">Class I SAM-dependent methyltransferase</fullName>
    </submittedName>
</protein>
<proteinExistence type="predicted"/>